<dbReference type="SUPFAM" id="SSF53098">
    <property type="entry name" value="Ribonuclease H-like"/>
    <property type="match status" value="1"/>
</dbReference>
<organism evidence="2 3">
    <name type="scientific">Caenorhabditis angaria</name>
    <dbReference type="NCBI Taxonomy" id="860376"/>
    <lineage>
        <taxon>Eukaryota</taxon>
        <taxon>Metazoa</taxon>
        <taxon>Ecdysozoa</taxon>
        <taxon>Nematoda</taxon>
        <taxon>Chromadorea</taxon>
        <taxon>Rhabditida</taxon>
        <taxon>Rhabditina</taxon>
        <taxon>Rhabditomorpha</taxon>
        <taxon>Rhabditoidea</taxon>
        <taxon>Rhabditidae</taxon>
        <taxon>Peloderinae</taxon>
        <taxon>Caenorhabditis</taxon>
    </lineage>
</organism>
<dbReference type="Gene3D" id="3.30.420.10">
    <property type="entry name" value="Ribonuclease H-like superfamily/Ribonuclease H"/>
    <property type="match status" value="1"/>
</dbReference>
<dbReference type="InterPro" id="IPR012337">
    <property type="entry name" value="RNaseH-like_sf"/>
</dbReference>
<proteinExistence type="inferred from homology"/>
<evidence type="ECO:0000313" key="3">
    <source>
        <dbReference type="Proteomes" id="UP001152747"/>
    </source>
</evidence>
<evidence type="ECO:0000313" key="2">
    <source>
        <dbReference type="EMBL" id="CAI5452081.1"/>
    </source>
</evidence>
<accession>A0A9P1N8J5</accession>
<comment type="caution">
    <text evidence="2">The sequence shown here is derived from an EMBL/GenBank/DDBJ whole genome shotgun (WGS) entry which is preliminary data.</text>
</comment>
<dbReference type="PANTHER" id="PTHR15092">
    <property type="entry name" value="POLY A -SPECIFIC RIBONUCLEASE/TARGET OF EGR1, MEMBER 1"/>
    <property type="match status" value="1"/>
</dbReference>
<comment type="similarity">
    <text evidence="1">Belongs to the CAF1 family.</text>
</comment>
<dbReference type="OrthoDB" id="414075at2759"/>
<dbReference type="Pfam" id="PF04857">
    <property type="entry name" value="CAF1"/>
    <property type="match status" value="1"/>
</dbReference>
<protein>
    <submittedName>
        <fullName evidence="2">Uncharacterized protein</fullName>
    </submittedName>
</protein>
<reference evidence="2" key="1">
    <citation type="submission" date="2022-11" db="EMBL/GenBank/DDBJ databases">
        <authorList>
            <person name="Kikuchi T."/>
        </authorList>
    </citation>
    <scope>NUCLEOTIDE SEQUENCE</scope>
    <source>
        <strain evidence="2">PS1010</strain>
    </source>
</reference>
<keyword evidence="3" id="KW-1185">Reference proteome</keyword>
<sequence>MQIDLTQQNFLEVLPTIKNFIVNSDFIAFDFEFLGLDQSQSTLFDSPSQRYDKLRKSVTRYAPCQLGLSCYSQNSDGSYETQTYSIPLYQQFGGSNDITIKKDALKFLQNNNFDLENVFINGIQYCNRDQLNMISFDCPEYFIIECEFIENSKILSSFEIEIPQNLSQLEMVVISTKLKNIYTDFNFTVQNNVLNIEKVDEKTRNHLNDFENIILGVTLIIEMILNSKIPIVGHNCFIDLMYIHHYFIEKLPESYEVFKKSLHSKLPYIFDTKYFAKTEKVRQVLMEYGLDDNSFESLSTFFENSKNHQLIPNNLRNGELDEYNYHDAAFDSSQTGLIFIKLSHLYIGIYESTLKFPKMFQMIKDCAMNRIPLSLTDIEYCDLSKIEDKIGNRPDIIQLSKKSGGNILEKEKLDEEKKLNWQLNEYRINLRISKNQKIFEIATNSSTTYASVCEIYSKSENWSLLNGNRDSYEQRLKSSRKAKNHCSELRNMNFHISRIENIITNKATWGK</sequence>
<dbReference type="GO" id="GO:0005634">
    <property type="term" value="C:nucleus"/>
    <property type="evidence" value="ECO:0007669"/>
    <property type="project" value="TreeGrafter"/>
</dbReference>
<dbReference type="GO" id="GO:0000289">
    <property type="term" value="P:nuclear-transcribed mRNA poly(A) tail shortening"/>
    <property type="evidence" value="ECO:0007669"/>
    <property type="project" value="TreeGrafter"/>
</dbReference>
<dbReference type="EMBL" id="CANHGI010000005">
    <property type="protein sequence ID" value="CAI5452081.1"/>
    <property type="molecule type" value="Genomic_DNA"/>
</dbReference>
<dbReference type="PANTHER" id="PTHR15092:SF22">
    <property type="entry name" value="POLY(A)-SPECIFIC RIBONUCLEASE PNLDC1"/>
    <property type="match status" value="1"/>
</dbReference>
<dbReference type="GO" id="GO:1990431">
    <property type="term" value="P:priRNA 3'-end processing"/>
    <property type="evidence" value="ECO:0007669"/>
    <property type="project" value="TreeGrafter"/>
</dbReference>
<gene>
    <name evidence="2" type="ORF">CAMP_LOCUS14718</name>
</gene>
<dbReference type="InterPro" id="IPR006941">
    <property type="entry name" value="RNase_CAF1"/>
</dbReference>
<dbReference type="GO" id="GO:0003723">
    <property type="term" value="F:RNA binding"/>
    <property type="evidence" value="ECO:0007669"/>
    <property type="project" value="TreeGrafter"/>
</dbReference>
<dbReference type="GO" id="GO:0000175">
    <property type="term" value="F:3'-5'-RNA exonuclease activity"/>
    <property type="evidence" value="ECO:0007669"/>
    <property type="project" value="TreeGrafter"/>
</dbReference>
<evidence type="ECO:0000256" key="1">
    <source>
        <dbReference type="ARBA" id="ARBA00008372"/>
    </source>
</evidence>
<dbReference type="Proteomes" id="UP001152747">
    <property type="component" value="Unassembled WGS sequence"/>
</dbReference>
<name>A0A9P1N8J5_9PELO</name>
<dbReference type="InterPro" id="IPR036397">
    <property type="entry name" value="RNaseH_sf"/>
</dbReference>
<dbReference type="InterPro" id="IPR051181">
    <property type="entry name" value="CAF1_poly(A)_ribonucleases"/>
</dbReference>
<dbReference type="AlphaFoldDB" id="A0A9P1N8J5"/>
<dbReference type="GO" id="GO:0005783">
    <property type="term" value="C:endoplasmic reticulum"/>
    <property type="evidence" value="ECO:0007669"/>
    <property type="project" value="TreeGrafter"/>
</dbReference>
<dbReference type="GO" id="GO:1990432">
    <property type="term" value="P:siRNA 3'-end processing"/>
    <property type="evidence" value="ECO:0007669"/>
    <property type="project" value="TreeGrafter"/>
</dbReference>